<dbReference type="Proteomes" id="UP000276309">
    <property type="component" value="Chromosome"/>
</dbReference>
<gene>
    <name evidence="1" type="ORF">D1013_07095</name>
</gene>
<dbReference type="AlphaFoldDB" id="A0A3G2L4I3"/>
<protein>
    <recommendedName>
        <fullName evidence="3">DUF4179 domain-containing protein</fullName>
    </recommendedName>
</protein>
<dbReference type="EMBL" id="CP032050">
    <property type="protein sequence ID" value="AYN67149.1"/>
    <property type="molecule type" value="Genomic_DNA"/>
</dbReference>
<evidence type="ECO:0008006" key="3">
    <source>
        <dbReference type="Google" id="ProtNLM"/>
    </source>
</evidence>
<proteinExistence type="predicted"/>
<dbReference type="OrthoDB" id="1143801at2"/>
<organism evidence="1 2">
    <name type="scientific">Euzebyella marina</name>
    <dbReference type="NCBI Taxonomy" id="1761453"/>
    <lineage>
        <taxon>Bacteria</taxon>
        <taxon>Pseudomonadati</taxon>
        <taxon>Bacteroidota</taxon>
        <taxon>Flavobacteriia</taxon>
        <taxon>Flavobacteriales</taxon>
        <taxon>Flavobacteriaceae</taxon>
        <taxon>Euzebyella</taxon>
    </lineage>
</organism>
<name>A0A3G2L4I3_9FLAO</name>
<dbReference type="RefSeq" id="WP_121848198.1">
    <property type="nucleotide sequence ID" value="NZ_CP032050.1"/>
</dbReference>
<dbReference type="KEGG" id="emar:D1013_07095"/>
<sequence>MKKDEIDELFARLEGQFDDQEPFGEHQSRFIEKLNSRAGTVPFDRPKNNWWKPIGIAASLLLVGTLSVLFFSTDPSVEEKVAEISPEVSQTEFYFANLIEQQTNELKDLSSPETKKLVDDALSQLTKLERDHKKLTQDLINGGDSKLILSAMITNFQTRIDLLQDVLDKIENIKNSKDYEKNTTI</sequence>
<accession>A0A3G2L4I3</accession>
<keyword evidence="2" id="KW-1185">Reference proteome</keyword>
<evidence type="ECO:0000313" key="1">
    <source>
        <dbReference type="EMBL" id="AYN67149.1"/>
    </source>
</evidence>
<reference evidence="1 2" key="1">
    <citation type="submission" date="2018-08" db="EMBL/GenBank/DDBJ databases">
        <title>The reduced genetic potential of extracellular carbohydrate catabolism in Euzebyella marina RN62, a Flavobacteriia bacterium isolated from the hadal water.</title>
        <authorList>
            <person name="Xue C."/>
        </authorList>
    </citation>
    <scope>NUCLEOTIDE SEQUENCE [LARGE SCALE GENOMIC DNA]</scope>
    <source>
        <strain evidence="1 2">RN62</strain>
    </source>
</reference>
<evidence type="ECO:0000313" key="2">
    <source>
        <dbReference type="Proteomes" id="UP000276309"/>
    </source>
</evidence>